<evidence type="ECO:0000313" key="10">
    <source>
        <dbReference type="Proteomes" id="UP000516280"/>
    </source>
</evidence>
<dbReference type="KEGG" id="lpaa:BHS01_07115"/>
<name>A0A7L4WDG8_9LACT</name>
<dbReference type="EMBL" id="CP017195">
    <property type="protein sequence ID" value="QDJ28306.1"/>
    <property type="molecule type" value="Genomic_DNA"/>
</dbReference>
<sequence>MTEKLASLFGVSLELAQVIMPILVIHFVLALIALVDLIKNWKVRTMPIIWLFIILILNLIGPVLYFIIGRQQKHAD</sequence>
<evidence type="ECO:0000256" key="5">
    <source>
        <dbReference type="ARBA" id="ARBA00023136"/>
    </source>
</evidence>
<reference evidence="9 10" key="1">
    <citation type="submission" date="2016-09" db="EMBL/GenBank/DDBJ databases">
        <title>Lactic acid bacteria from MAP meat Genome sequencing and assembly.</title>
        <authorList>
            <person name="Behr J."/>
            <person name="Hilgarth M."/>
            <person name="Vogel R.F."/>
        </authorList>
    </citation>
    <scope>NUCLEOTIDE SEQUENCE [LARGE SCALE GENOMIC DNA]</scope>
    <source>
        <strain evidence="9 10">TMW21615</strain>
    </source>
</reference>
<evidence type="ECO:0000256" key="4">
    <source>
        <dbReference type="ARBA" id="ARBA00022989"/>
    </source>
</evidence>
<evidence type="ECO:0000256" key="6">
    <source>
        <dbReference type="SAM" id="Phobius"/>
    </source>
</evidence>
<dbReference type="GO" id="GO:0005886">
    <property type="term" value="C:plasma membrane"/>
    <property type="evidence" value="ECO:0007669"/>
    <property type="project" value="UniProtKB-SubCell"/>
</dbReference>
<evidence type="ECO:0000256" key="3">
    <source>
        <dbReference type="ARBA" id="ARBA00022692"/>
    </source>
</evidence>
<dbReference type="AlphaFoldDB" id="A0A7L4WDG8"/>
<reference evidence="8" key="2">
    <citation type="submission" date="2020-01" db="EMBL/GenBank/DDBJ databases">
        <authorList>
            <person name="Hilgarth M."/>
            <person name="Vogel R.F."/>
        </authorList>
    </citation>
    <scope>NUCLEOTIDE SEQUENCE</scope>
    <source>
        <strain evidence="8">TMW21897</strain>
    </source>
</reference>
<keyword evidence="2" id="KW-1003">Cell membrane</keyword>
<evidence type="ECO:0000313" key="11">
    <source>
        <dbReference type="Proteomes" id="UP001522462"/>
    </source>
</evidence>
<protein>
    <submittedName>
        <fullName evidence="8">Negative regulator of sigma-Y activity</fullName>
    </submittedName>
</protein>
<evidence type="ECO:0000313" key="8">
    <source>
        <dbReference type="EMBL" id="MCJ1978410.1"/>
    </source>
</evidence>
<evidence type="ECO:0000259" key="7">
    <source>
        <dbReference type="Pfam" id="PF13396"/>
    </source>
</evidence>
<feature type="domain" description="Cardiolipin synthase N-terminal" evidence="7">
    <location>
        <begin position="28"/>
        <end position="70"/>
    </location>
</feature>
<dbReference type="InterPro" id="IPR027379">
    <property type="entry name" value="CLS_N"/>
</dbReference>
<evidence type="ECO:0000256" key="2">
    <source>
        <dbReference type="ARBA" id="ARBA00022475"/>
    </source>
</evidence>
<dbReference type="EMBL" id="JAAEDA010000022">
    <property type="protein sequence ID" value="MCJ1978410.1"/>
    <property type="molecule type" value="Genomic_DNA"/>
</dbReference>
<dbReference type="Proteomes" id="UP000516280">
    <property type="component" value="Chromosome"/>
</dbReference>
<feature type="transmembrane region" description="Helical" evidence="6">
    <location>
        <begin position="47"/>
        <end position="68"/>
    </location>
</feature>
<feature type="transmembrane region" description="Helical" evidence="6">
    <location>
        <begin position="15"/>
        <end position="35"/>
    </location>
</feature>
<keyword evidence="4 6" id="KW-1133">Transmembrane helix</keyword>
<proteinExistence type="predicted"/>
<keyword evidence="11" id="KW-1185">Reference proteome</keyword>
<keyword evidence="3 6" id="KW-0812">Transmembrane</keyword>
<comment type="subcellular location">
    <subcellularLocation>
        <location evidence="1">Cell membrane</location>
        <topology evidence="1">Multi-pass membrane protein</topology>
    </subcellularLocation>
</comment>
<keyword evidence="5 6" id="KW-0472">Membrane</keyword>
<dbReference type="RefSeq" id="WP_109834281.1">
    <property type="nucleotide sequence ID" value="NZ_CP017195.1"/>
</dbReference>
<evidence type="ECO:0000256" key="1">
    <source>
        <dbReference type="ARBA" id="ARBA00004651"/>
    </source>
</evidence>
<dbReference type="Pfam" id="PF13396">
    <property type="entry name" value="PLDc_N"/>
    <property type="match status" value="1"/>
</dbReference>
<reference evidence="8 11" key="3">
    <citation type="journal article" date="2022" name="Microbiol. Res.">
        <title>Comparative genome analysis, predicted lifestyle and antimicrobial strategies of Lactococcus carnosus and Lactococcus paracarnosus isolated from meat.</title>
        <authorList>
            <person name="Werum V."/>
            <person name="Ehrmann M."/>
            <person name="Vogel R."/>
            <person name="Hilgarth M."/>
        </authorList>
    </citation>
    <scope>NUCLEOTIDE SEQUENCE [LARGE SCALE GENOMIC DNA]</scope>
    <source>
        <strain evidence="8 11">TMW21897</strain>
    </source>
</reference>
<organism evidence="9 10">
    <name type="scientific">Pseudolactococcus paracarnosus</name>
    <dbReference type="NCBI Taxonomy" id="2749962"/>
    <lineage>
        <taxon>Bacteria</taxon>
        <taxon>Bacillati</taxon>
        <taxon>Bacillota</taxon>
        <taxon>Bacilli</taxon>
        <taxon>Lactobacillales</taxon>
        <taxon>Streptococcaceae</taxon>
        <taxon>Pseudolactococcus</taxon>
    </lineage>
</organism>
<gene>
    <name evidence="9" type="ORF">BHS01_07115</name>
    <name evidence="8" type="ORF">GYN19_10670</name>
</gene>
<accession>A0A7L4WDG8</accession>
<dbReference type="Proteomes" id="UP001522462">
    <property type="component" value="Unassembled WGS sequence"/>
</dbReference>
<evidence type="ECO:0000313" key="9">
    <source>
        <dbReference type="EMBL" id="QDJ28306.1"/>
    </source>
</evidence>